<dbReference type="EMBL" id="CP121464">
    <property type="protein sequence ID" value="WFR77063.1"/>
    <property type="molecule type" value="Genomic_DNA"/>
</dbReference>
<feature type="domain" description="DUF6603" evidence="1">
    <location>
        <begin position="2042"/>
        <end position="2538"/>
    </location>
</feature>
<accession>A0ABY8HZ03</accession>
<evidence type="ECO:0000313" key="3">
    <source>
        <dbReference type="Proteomes" id="UP001219584"/>
    </source>
</evidence>
<evidence type="ECO:0000313" key="2">
    <source>
        <dbReference type="EMBL" id="WFR77063.1"/>
    </source>
</evidence>
<reference evidence="2 3" key="1">
    <citation type="submission" date="2023-04" db="EMBL/GenBank/DDBJ databases">
        <title>Nanopore sequencing of Janthinobacterium from water.</title>
        <authorList>
            <person name="Ciuchcinski K."/>
            <person name="Rokowska A."/>
            <person name="Dziewit L."/>
        </authorList>
    </citation>
    <scope>NUCLEOTIDE SEQUENCE [LARGE SCALE GENOMIC DNA]</scope>
    <source>
        <strain evidence="2 3">DEMB2</strain>
    </source>
</reference>
<dbReference type="Pfam" id="PF20248">
    <property type="entry name" value="DUF6603"/>
    <property type="match status" value="1"/>
</dbReference>
<keyword evidence="3" id="KW-1185">Reference proteome</keyword>
<dbReference type="RefSeq" id="WP_278315774.1">
    <property type="nucleotide sequence ID" value="NZ_CP121464.1"/>
</dbReference>
<protein>
    <recommendedName>
        <fullName evidence="1">DUF6603 domain-containing protein</fullName>
    </recommendedName>
</protein>
<sequence length="3138" mass="328646">MGSAATFDASQLAPTLLKLGIAIGILRAVQGQANSYELNPDWFQNPMNLTGDNLSTNGATIAELFAELLGEVSASALGLPAQDLGSMGVWNPIPYPGSLTATGFYLVNYAVNPDLVNSDQVFGIGVLHQWDFAAQGVADGVSDIEVSAWGLLPVLKIGQGGMHMVLGNSDFPLNMGVQFAAAGGQKIINSNGLSFNGVKFSAQLDLGAPSVDLSVVVMQLQLPTELAPADRNLSQIAQITPQEWLSTVSTLFVSALQQVLSQDNRASNLLPILGLSPIVPDSAVRLPLLRWDTLLSQAKAGASLGAPFVAWFNSLLADEAAFPAWMGAIGALLGVAAPEVAGDGSVAAPFMVPLLSEPAYGALALTMVTQVDALGTRYLLPGLNFRGKGQQLGTAPAHILIQAQLDLAQFSLATTGQLGVSTSFLNLNVGIALTSTDAGKPLFAGSVGGEQYSFGSLSGGVSVLQSSTAAMKVVPAFQLVDVSTPNGQYAQIDLTQPGTLVEQAITELYTLVDAALQGVFGLAGGSSYGRQAAILLGVIAPDLEAGVSWPATLAPPFSAAQMVTSFQNPVAAFSTYYSALLQDGTLVDGQLPVYWLLRAAGALFDQTGVTTSVTGKGQAADPWLFTLTEASLPASLLAYVESQAGGANRLTLGLQLSPDISYASLQTLDIGIDVYALSMQFGNGAPVQACIFPGIAAHIALSQTLITPAVAGAAVSVDGASFSGSWSPYDSWHWNVAVGQPAIIVDGTSMPVGQDMVFSDADSLDELVTKQGQTFAPIVTALSGVAVYRTSNRPGLALNALLGLLPNLGAFVPAGLSWPATMPVMKPDGFTDPVGDVKRQISALLAQADYTKAAMSLLGWAVSDGAPIPAVSGSGSYAAPFAVAVDLPGDLDLAVWTSALGQTLGLGLQRSFSFSALGIDTSTDLLLRFVEVPLTGAAPQSNYLPGLRLQTLLTPQTPVVVPSTDGTVKTLVSMRLGIDMALDQGSLVLQPQVLLTMHSGDDTLVYDLDQLTHESSEWVAVFYGLLNVGVGQFVTPLLGNAAIGNAYQVLGLMNLVVPLSRADALAGVDSAGWTAMLADPLNYFIERGIALFQDADSRAQAVALLESIIGITIPALPLPMLQLLHALQLVQDQDSGFAPCLYDWVALAANPAAQLESRFTALMDDPARVAQLSAELCSQIEPVIVGPVQLSVSEGALIQVSLLADALPMWGNFLQISGAMGFDLRSSELSAELGLYCAQVQLEVRSKLAVTVAAAPKAAFAVELCWGDGTQPMPLPLTLYPFDAALFLEQTIALAPNFALSTFFGQVVDAQLLNAYPVARTAMSALGLAFQDSATGLWFTKSPLGLFGDPLGWLLGDAVLGANGQLNIAALARVFSTITVASQASSGVGIKPITGGLCIFGLPYSQQIELVADVAAQTFIITPGLAAGKTLALADGVELRTLAFSLSLGPNFQPGLAGKVSLSGKVAGDTTLVLQAAYDKVFHLSARQLESGQNFQILPFPGWQTLVVEAAQQAAQALLKQLTAVLLDELAAGGAAAFVASLRSASDELQVPQLVQQLIAVSEEGADAVGSAALAWLSARLSSANAPATVQVVAGLLKPYFASIETDAGLLRYKPSASLPVTLVTGVQTLSDILQVGLWVELNLPTGDSIVLEIAPTGIGIPVLADGTPVSPVKPQLNFQLAILAPLQDGCGPKLSMQFDMLSSKFLLGVDPAGTALAASSYYRELLPTFFGQPDTTQWSQDVVEWLESILLNIVPRYLSILVLNQAAVSKWMEQPLFSSDKGPSAATILLASQLMIQEDKLYMLNSLSALESLTIEQFLARFLRAMLAQQFQLVSIGKTGGIWLGPRSDGSDYFGLRVMVPGLELAAVPYVTLQLGDEDTEWIAKAGGDPDLKGGVSLYVPISTDSPEFRKLLLELVNIGMDFHGKEGQNLVQMSRFSLGAVAPRGLITFDFDKPSRVTSYGGGVMLSDIGISLAPNVAVPGGKANPVAENLLGSGSDASPQSANPVANPGFSVRTSYVNDLYVELFSGDGSEGTQVWFPVQRSFGPLYASQIGVGWEQDKYLLDMLFDGNVTMAGLFIGLDSLSVGVPVKTPLDPSAYSMDLAGIDIQFSGGGVEIAGGFLKQDNPLSYDGYATVKAGSFGLLALGSYALVPLDPARPDGPTAASLFIFVNLNIPLGPTPAFFINGLAAGFGYNRNLRIPDVGDIAEFPLVQGAIDSSVFGSGATPDSALSVLSKVVYPEIGQYWAAGGIQFTSFQMLNSFALLIVKFGREFSIDLIGISSASFPPKAKPANALAYVELGLLVSFRPSDGVVSVRAQLTPNSFVLSKDCQLTGGFAAIVWYDGLYAGDFVITLGGYNPAFSVPENYPVVPRLGFNWPMAMPIGSLNINGGAYFALTPSAIMAGGYLKVLFESGPLRAWFAAGVDFLIQWQPFYFKLEAYITVGAGFETEVAGVKLSLTAQIGARLVLWGPPIAGEVGVDWYVISFTIPFGDSKQAQPGTNPLDWDAFQLSFLPALSIDTAPAGARTAPAALMALAQQAPTPALTQAYAVLKPQVTRGLIGDYPDVGWVIQSPFALTVGTVVPATTLRFAGAAASFSGPAIGIQPMAQVTVTTPLTLSVLGWSVKDNAWEAIDLDARLIDVGMQQSSSPDALWSKNSFDPNGIPQAKSIPGTILGATLQGSQVLLYAPVGPMDMATLAFVTLGPLPLPFAWTPNYPAQAEPLQTDRAEVIASTIMDPLVVLLRNDILAALRLFGQPALEAPNLSVLQHNVGNIFQSPPSIAPLGMDLAPVITASTTMAQAAPRVAAEAPAAVNASRVIGHSRRYRAGATRHALGKGDTALPLMRYRSRAKWVAGLGQFAAKVAGKLHLTLAPGATSIVRLGDDAARSVELRGNLALRLLAFNRYEEPLQLRLADPACGAYHELPAATSELVVIAGDASPDGVAGWYHDSDWTRLNHYYFQADGCLLRPEAAPVLKKPQRGQILASDVLKGNQVRQADGSLGQGWLETLFFEQVSTVAVLVGGSVRPRVQARWTDDPANPAYAGEDDLDPQFVLQAGALQVYVYQVPDCLDGKLGLALLVHGRDTACYRSPASASVQGVFGFCADAATLKSGGLSGLMQCAAGAPADTAPPSCQLQIA</sequence>
<evidence type="ECO:0000259" key="1">
    <source>
        <dbReference type="Pfam" id="PF20248"/>
    </source>
</evidence>
<dbReference type="InterPro" id="IPR046538">
    <property type="entry name" value="DUF6603"/>
</dbReference>
<dbReference type="Proteomes" id="UP001219584">
    <property type="component" value="Chromosome"/>
</dbReference>
<proteinExistence type="predicted"/>
<gene>
    <name evidence="2" type="ORF">P9875_15170</name>
</gene>
<name>A0ABY8HZ03_9BURK</name>
<organism evidence="2 3">
    <name type="scientific">Janthinobacterium rivuli</name>
    <dbReference type="NCBI Taxonomy" id="2751478"/>
    <lineage>
        <taxon>Bacteria</taxon>
        <taxon>Pseudomonadati</taxon>
        <taxon>Pseudomonadota</taxon>
        <taxon>Betaproteobacteria</taxon>
        <taxon>Burkholderiales</taxon>
        <taxon>Oxalobacteraceae</taxon>
        <taxon>Janthinobacterium</taxon>
    </lineage>
</organism>